<comment type="caution">
    <text evidence="1">The sequence shown here is derived from an EMBL/GenBank/DDBJ whole genome shotgun (WGS) entry which is preliminary data.</text>
</comment>
<gene>
    <name evidence="1" type="ORF">M8C21_018780</name>
</gene>
<evidence type="ECO:0000313" key="1">
    <source>
        <dbReference type="EMBL" id="KAI7737456.1"/>
    </source>
</evidence>
<protein>
    <submittedName>
        <fullName evidence="1">Uncharacterized protein</fullName>
    </submittedName>
</protein>
<keyword evidence="2" id="KW-1185">Reference proteome</keyword>
<organism evidence="1 2">
    <name type="scientific">Ambrosia artemisiifolia</name>
    <name type="common">Common ragweed</name>
    <dbReference type="NCBI Taxonomy" id="4212"/>
    <lineage>
        <taxon>Eukaryota</taxon>
        <taxon>Viridiplantae</taxon>
        <taxon>Streptophyta</taxon>
        <taxon>Embryophyta</taxon>
        <taxon>Tracheophyta</taxon>
        <taxon>Spermatophyta</taxon>
        <taxon>Magnoliopsida</taxon>
        <taxon>eudicotyledons</taxon>
        <taxon>Gunneridae</taxon>
        <taxon>Pentapetalae</taxon>
        <taxon>asterids</taxon>
        <taxon>campanulids</taxon>
        <taxon>Asterales</taxon>
        <taxon>Asteraceae</taxon>
        <taxon>Asteroideae</taxon>
        <taxon>Heliantheae alliance</taxon>
        <taxon>Heliantheae</taxon>
        <taxon>Ambrosia</taxon>
    </lineage>
</organism>
<evidence type="ECO:0000313" key="2">
    <source>
        <dbReference type="Proteomes" id="UP001206925"/>
    </source>
</evidence>
<name>A0AAD5GEH0_AMBAR</name>
<sequence>MQLQRRASNDHVPLLVLPFQTQLNKEGPTPHQIKYYDCSFERSTPCAVETAVEDWWKEVEVKKRIILFIAKEGGEEPWMAMENNKQPFDAGNYDLFYNTHQTGMLRMLEAPGQIFIREGLDSSLQRKRRLVWIGPPWIGGYIDNLA</sequence>
<dbReference type="Proteomes" id="UP001206925">
    <property type="component" value="Unassembled WGS sequence"/>
</dbReference>
<dbReference type="EMBL" id="JAMZMK010009023">
    <property type="protein sequence ID" value="KAI7737456.1"/>
    <property type="molecule type" value="Genomic_DNA"/>
</dbReference>
<proteinExistence type="predicted"/>
<accession>A0AAD5GEH0</accession>
<reference evidence="1" key="1">
    <citation type="submission" date="2022-06" db="EMBL/GenBank/DDBJ databases">
        <title>Uncovering the hologenomic basis of an extraordinary plant invasion.</title>
        <authorList>
            <person name="Bieker V.C."/>
            <person name="Martin M.D."/>
            <person name="Gilbert T."/>
            <person name="Hodgins K."/>
            <person name="Battlay P."/>
            <person name="Petersen B."/>
            <person name="Wilson J."/>
        </authorList>
    </citation>
    <scope>NUCLEOTIDE SEQUENCE</scope>
    <source>
        <strain evidence="1">AA19_3_7</strain>
        <tissue evidence="1">Leaf</tissue>
    </source>
</reference>
<dbReference type="AlphaFoldDB" id="A0AAD5GEH0"/>